<dbReference type="Proteomes" id="UP001501455">
    <property type="component" value="Unassembled WGS sequence"/>
</dbReference>
<feature type="compositionally biased region" description="Basic and acidic residues" evidence="1">
    <location>
        <begin position="108"/>
        <end position="125"/>
    </location>
</feature>
<name>A0ABP6TKP3_9ACTN</name>
<protein>
    <submittedName>
        <fullName evidence="2">Uncharacterized protein</fullName>
    </submittedName>
</protein>
<comment type="caution">
    <text evidence="2">The sequence shown here is derived from an EMBL/GenBank/DDBJ whole genome shotgun (WGS) entry which is preliminary data.</text>
</comment>
<feature type="region of interest" description="Disordered" evidence="1">
    <location>
        <begin position="64"/>
        <end position="125"/>
    </location>
</feature>
<sequence>MATEYATFVALLNRRRPAGCWESRECGADAEGCAEGSWGVAVLSSLLFVVMRTAWCCDWERQNPPRGSTGSGAHRKARAACPAHVVGGRVPHVPSNDIRPTRATGAREQQEGARRRAKTLMEPRP</sequence>
<evidence type="ECO:0000313" key="2">
    <source>
        <dbReference type="EMBL" id="GAA3495369.1"/>
    </source>
</evidence>
<keyword evidence="3" id="KW-1185">Reference proteome</keyword>
<evidence type="ECO:0000256" key="1">
    <source>
        <dbReference type="SAM" id="MobiDB-lite"/>
    </source>
</evidence>
<accession>A0ABP6TKP3</accession>
<proteinExistence type="predicted"/>
<gene>
    <name evidence="2" type="ORF">GCM10019016_024690</name>
</gene>
<evidence type="ECO:0000313" key="3">
    <source>
        <dbReference type="Proteomes" id="UP001501455"/>
    </source>
</evidence>
<dbReference type="EMBL" id="BAAAXF010000018">
    <property type="protein sequence ID" value="GAA3495369.1"/>
    <property type="molecule type" value="Genomic_DNA"/>
</dbReference>
<organism evidence="2 3">
    <name type="scientific">Streptomyces prasinosporus</name>
    <dbReference type="NCBI Taxonomy" id="68256"/>
    <lineage>
        <taxon>Bacteria</taxon>
        <taxon>Bacillati</taxon>
        <taxon>Actinomycetota</taxon>
        <taxon>Actinomycetes</taxon>
        <taxon>Kitasatosporales</taxon>
        <taxon>Streptomycetaceae</taxon>
        <taxon>Streptomyces</taxon>
        <taxon>Streptomyces albogriseolus group</taxon>
    </lineage>
</organism>
<reference evidence="3" key="1">
    <citation type="journal article" date="2019" name="Int. J. Syst. Evol. Microbiol.">
        <title>The Global Catalogue of Microorganisms (GCM) 10K type strain sequencing project: providing services to taxonomists for standard genome sequencing and annotation.</title>
        <authorList>
            <consortium name="The Broad Institute Genomics Platform"/>
            <consortium name="The Broad Institute Genome Sequencing Center for Infectious Disease"/>
            <person name="Wu L."/>
            <person name="Ma J."/>
        </authorList>
    </citation>
    <scope>NUCLEOTIDE SEQUENCE [LARGE SCALE GENOMIC DNA]</scope>
    <source>
        <strain evidence="3">JCM 4816</strain>
    </source>
</reference>